<organism evidence="9 10">
    <name type="scientific">Podospora aff. communis PSN243</name>
    <dbReference type="NCBI Taxonomy" id="3040156"/>
    <lineage>
        <taxon>Eukaryota</taxon>
        <taxon>Fungi</taxon>
        <taxon>Dikarya</taxon>
        <taxon>Ascomycota</taxon>
        <taxon>Pezizomycotina</taxon>
        <taxon>Sordariomycetes</taxon>
        <taxon>Sordariomycetidae</taxon>
        <taxon>Sordariales</taxon>
        <taxon>Podosporaceae</taxon>
        <taxon>Podospora</taxon>
    </lineage>
</organism>
<accession>A0AAV9FWG6</accession>
<keyword evidence="5 7" id="KW-0862">Zinc</keyword>
<comment type="cofactor">
    <cofactor evidence="7">
        <name>Zn(2+)</name>
        <dbReference type="ChEBI" id="CHEBI:29105"/>
    </cofactor>
    <text evidence="7">Binds 1 zinc ion.</text>
</comment>
<dbReference type="InterPro" id="IPR024079">
    <property type="entry name" value="MetalloPept_cat_dom_sf"/>
</dbReference>
<dbReference type="Gene3D" id="1.10.1370.10">
    <property type="entry name" value="Neurolysin, domain 3"/>
    <property type="match status" value="1"/>
</dbReference>
<dbReference type="Proteomes" id="UP001321760">
    <property type="component" value="Unassembled WGS sequence"/>
</dbReference>
<dbReference type="GO" id="GO:0006518">
    <property type="term" value="P:peptide metabolic process"/>
    <property type="evidence" value="ECO:0007669"/>
    <property type="project" value="TreeGrafter"/>
</dbReference>
<dbReference type="EMBL" id="MU866045">
    <property type="protein sequence ID" value="KAK4441933.1"/>
    <property type="molecule type" value="Genomic_DNA"/>
</dbReference>
<keyword evidence="10" id="KW-1185">Reference proteome</keyword>
<proteinExistence type="inferred from homology"/>
<dbReference type="InterPro" id="IPR045090">
    <property type="entry name" value="Pept_M3A_M3B"/>
</dbReference>
<dbReference type="FunFam" id="3.40.390.10:FF:000074">
    <property type="entry name" value="Metalloprotease"/>
    <property type="match status" value="1"/>
</dbReference>
<comment type="similarity">
    <text evidence="1 7">Belongs to the peptidase M3 family.</text>
</comment>
<keyword evidence="3 7" id="KW-0479">Metal-binding</keyword>
<dbReference type="InterPro" id="IPR001567">
    <property type="entry name" value="Pept_M3A_M3B_dom"/>
</dbReference>
<gene>
    <name evidence="9" type="ORF">QBC34DRAFT_42811</name>
</gene>
<dbReference type="InterPro" id="IPR024077">
    <property type="entry name" value="Neurolysin/TOP_dom2"/>
</dbReference>
<evidence type="ECO:0000256" key="6">
    <source>
        <dbReference type="ARBA" id="ARBA00023049"/>
    </source>
</evidence>
<dbReference type="Gene3D" id="3.40.390.10">
    <property type="entry name" value="Collagenase (Catalytic Domain)"/>
    <property type="match status" value="1"/>
</dbReference>
<sequence length="708" mass="80561">MASPPQPLPYIPKTHEIASIMERLGAEFRASREAVVRDATPETATFDNVIPPLIEVSHKVNGEIAVITCLGYAAPDKATRDAAHEALAKWSATLSAAFSTDGLYQLVKAVSATDEPLDTESKLLVKNMVLDYETSGYGLLSKADIEEYRKRRDEIDDLRRTFNENLRCDESGMWLTEEELSGLNEHQIAKLAKGTEPPNVGKRFLPFRKSDYRNLMRNANNAATRKAAYLANAQKLAQNIDIFEKVVQLRDVNARMLGYKSHAAFRLSGRMAGTTGRVDQFLDSVRQSLGSLARKDLEYLHAKKKSHLASLARSSGDGVESPDQFFPWDFFYYTRLCEEEINVQEDKIAEYFPLEHTVKAMLRLFTARIGLVFVPIPKEELTDHVWHEDVDVFSVWDGDECDQRSFVGYLYTDLLWREGKYRGNQDVNLQLGFEKPDGSRMYPVTTLMCAFTRSSAAGCVLLKHSEVVTMFHELGHGIHDLVSRTKYARFHSYNGTRDFGEAPSMFLENFCWVKDELREMSCHYSKLSPEHLAQWKEANPDAPEPPEKIPDDMVDSLIASRSLNQAWWTGDQLAVALFDMEIHNPESHEHLLQLDAAKLYNDLLEETTGLVNPDPASRGHPHVHFGHLLHGYDAGYYSYLWGFVFGADMFETAFAHDTEKRETWERYRRTILEPGGSRDELKLVEEFLGRPISPEALFRRLRARSVAE</sequence>
<keyword evidence="2 7" id="KW-0645">Protease</keyword>
<dbReference type="CDD" id="cd06455">
    <property type="entry name" value="M3A_TOP"/>
    <property type="match status" value="1"/>
</dbReference>
<evidence type="ECO:0000256" key="7">
    <source>
        <dbReference type="RuleBase" id="RU003435"/>
    </source>
</evidence>
<dbReference type="Gene3D" id="1.20.1050.40">
    <property type="entry name" value="Endopeptidase. Chain P, domain 1"/>
    <property type="match status" value="1"/>
</dbReference>
<evidence type="ECO:0000256" key="4">
    <source>
        <dbReference type="ARBA" id="ARBA00022801"/>
    </source>
</evidence>
<comment type="caution">
    <text evidence="9">The sequence shown here is derived from an EMBL/GenBank/DDBJ whole genome shotgun (WGS) entry which is preliminary data.</text>
</comment>
<evidence type="ECO:0000256" key="1">
    <source>
        <dbReference type="ARBA" id="ARBA00006040"/>
    </source>
</evidence>
<evidence type="ECO:0000313" key="9">
    <source>
        <dbReference type="EMBL" id="KAK4441933.1"/>
    </source>
</evidence>
<evidence type="ECO:0000259" key="8">
    <source>
        <dbReference type="Pfam" id="PF01432"/>
    </source>
</evidence>
<dbReference type="Pfam" id="PF01432">
    <property type="entry name" value="Peptidase_M3"/>
    <property type="match status" value="1"/>
</dbReference>
<evidence type="ECO:0000256" key="2">
    <source>
        <dbReference type="ARBA" id="ARBA00022670"/>
    </source>
</evidence>
<evidence type="ECO:0000256" key="5">
    <source>
        <dbReference type="ARBA" id="ARBA00022833"/>
    </source>
</evidence>
<name>A0AAV9FWG6_9PEZI</name>
<dbReference type="GO" id="GO:0046872">
    <property type="term" value="F:metal ion binding"/>
    <property type="evidence" value="ECO:0007669"/>
    <property type="project" value="UniProtKB-UniRule"/>
</dbReference>
<dbReference type="GO" id="GO:0004222">
    <property type="term" value="F:metalloendopeptidase activity"/>
    <property type="evidence" value="ECO:0007669"/>
    <property type="project" value="InterPro"/>
</dbReference>
<dbReference type="GO" id="GO:0005758">
    <property type="term" value="C:mitochondrial intermembrane space"/>
    <property type="evidence" value="ECO:0007669"/>
    <property type="project" value="TreeGrafter"/>
</dbReference>
<reference evidence="9" key="1">
    <citation type="journal article" date="2023" name="Mol. Phylogenet. Evol.">
        <title>Genome-scale phylogeny and comparative genomics of the fungal order Sordariales.</title>
        <authorList>
            <person name="Hensen N."/>
            <person name="Bonometti L."/>
            <person name="Westerberg I."/>
            <person name="Brannstrom I.O."/>
            <person name="Guillou S."/>
            <person name="Cros-Aarteil S."/>
            <person name="Calhoun S."/>
            <person name="Haridas S."/>
            <person name="Kuo A."/>
            <person name="Mondo S."/>
            <person name="Pangilinan J."/>
            <person name="Riley R."/>
            <person name="LaButti K."/>
            <person name="Andreopoulos B."/>
            <person name="Lipzen A."/>
            <person name="Chen C."/>
            <person name="Yan M."/>
            <person name="Daum C."/>
            <person name="Ng V."/>
            <person name="Clum A."/>
            <person name="Steindorff A."/>
            <person name="Ohm R.A."/>
            <person name="Martin F."/>
            <person name="Silar P."/>
            <person name="Natvig D.O."/>
            <person name="Lalanne C."/>
            <person name="Gautier V."/>
            <person name="Ament-Velasquez S.L."/>
            <person name="Kruys A."/>
            <person name="Hutchinson M.I."/>
            <person name="Powell A.J."/>
            <person name="Barry K."/>
            <person name="Miller A.N."/>
            <person name="Grigoriev I.V."/>
            <person name="Debuchy R."/>
            <person name="Gladieux P."/>
            <person name="Hiltunen Thoren M."/>
            <person name="Johannesson H."/>
        </authorList>
    </citation>
    <scope>NUCLEOTIDE SEQUENCE</scope>
    <source>
        <strain evidence="9">PSN243</strain>
    </source>
</reference>
<keyword evidence="4 7" id="KW-0378">Hydrolase</keyword>
<dbReference type="SUPFAM" id="SSF55486">
    <property type="entry name" value="Metalloproteases ('zincins'), catalytic domain"/>
    <property type="match status" value="1"/>
</dbReference>
<evidence type="ECO:0000313" key="10">
    <source>
        <dbReference type="Proteomes" id="UP001321760"/>
    </source>
</evidence>
<protein>
    <recommendedName>
        <fullName evidence="8">Peptidase M3A/M3B catalytic domain-containing protein</fullName>
    </recommendedName>
</protein>
<dbReference type="GO" id="GO:0006508">
    <property type="term" value="P:proteolysis"/>
    <property type="evidence" value="ECO:0007669"/>
    <property type="project" value="UniProtKB-KW"/>
</dbReference>
<reference evidence="9" key="2">
    <citation type="submission" date="2023-05" db="EMBL/GenBank/DDBJ databases">
        <authorList>
            <consortium name="Lawrence Berkeley National Laboratory"/>
            <person name="Steindorff A."/>
            <person name="Hensen N."/>
            <person name="Bonometti L."/>
            <person name="Westerberg I."/>
            <person name="Brannstrom I.O."/>
            <person name="Guillou S."/>
            <person name="Cros-Aarteil S."/>
            <person name="Calhoun S."/>
            <person name="Haridas S."/>
            <person name="Kuo A."/>
            <person name="Mondo S."/>
            <person name="Pangilinan J."/>
            <person name="Riley R."/>
            <person name="Labutti K."/>
            <person name="Andreopoulos B."/>
            <person name="Lipzen A."/>
            <person name="Chen C."/>
            <person name="Yanf M."/>
            <person name="Daum C."/>
            <person name="Ng V."/>
            <person name="Clum A."/>
            <person name="Ohm R."/>
            <person name="Martin F."/>
            <person name="Silar P."/>
            <person name="Natvig D."/>
            <person name="Lalanne C."/>
            <person name="Gautier V."/>
            <person name="Ament-Velasquez S.L."/>
            <person name="Kruys A."/>
            <person name="Hutchinson M.I."/>
            <person name="Powell A.J."/>
            <person name="Barry K."/>
            <person name="Miller A.N."/>
            <person name="Grigoriev I.V."/>
            <person name="Debuchy R."/>
            <person name="Gladieux P."/>
            <person name="Thoren M.H."/>
            <person name="Johannesson H."/>
        </authorList>
    </citation>
    <scope>NUCLEOTIDE SEQUENCE</scope>
    <source>
        <strain evidence="9">PSN243</strain>
    </source>
</reference>
<dbReference type="PANTHER" id="PTHR11804:SF84">
    <property type="entry name" value="SACCHAROLYSIN"/>
    <property type="match status" value="1"/>
</dbReference>
<evidence type="ECO:0000256" key="3">
    <source>
        <dbReference type="ARBA" id="ARBA00022723"/>
    </source>
</evidence>
<dbReference type="PANTHER" id="PTHR11804">
    <property type="entry name" value="PROTEASE M3 THIMET OLIGOPEPTIDASE-RELATED"/>
    <property type="match status" value="1"/>
</dbReference>
<feature type="domain" description="Peptidase M3A/M3B catalytic" evidence="8">
    <location>
        <begin position="215"/>
        <end position="701"/>
    </location>
</feature>
<dbReference type="InterPro" id="IPR024080">
    <property type="entry name" value="Neurolysin/TOP_N"/>
</dbReference>
<keyword evidence="6 7" id="KW-0482">Metalloprotease</keyword>
<dbReference type="AlphaFoldDB" id="A0AAV9FWG6"/>